<feature type="transmembrane region" description="Helical" evidence="8">
    <location>
        <begin position="226"/>
        <end position="247"/>
    </location>
</feature>
<dbReference type="GO" id="GO:0046983">
    <property type="term" value="F:protein dimerization activity"/>
    <property type="evidence" value="ECO:0007669"/>
    <property type="project" value="InterPro"/>
</dbReference>
<keyword evidence="12" id="KW-1185">Reference proteome</keyword>
<proteinExistence type="inferred from homology"/>
<evidence type="ECO:0000313" key="11">
    <source>
        <dbReference type="EMBL" id="CAH1119327.1"/>
    </source>
</evidence>
<dbReference type="InterPro" id="IPR032394">
    <property type="entry name" value="Anoct_dimer"/>
</dbReference>
<dbReference type="PANTHER" id="PTHR12308:SF84">
    <property type="entry name" value="ANOCTAMIN"/>
    <property type="match status" value="1"/>
</dbReference>
<comment type="similarity">
    <text evidence="2 8">Belongs to the anoctamin family.</text>
</comment>
<dbReference type="InterPro" id="IPR007632">
    <property type="entry name" value="Anoctamin"/>
</dbReference>
<dbReference type="EMBL" id="OU896718">
    <property type="protein sequence ID" value="CAH1119327.1"/>
    <property type="molecule type" value="Genomic_DNA"/>
</dbReference>
<evidence type="ECO:0000256" key="6">
    <source>
        <dbReference type="ARBA" id="ARBA00023136"/>
    </source>
</evidence>
<evidence type="ECO:0000313" key="12">
    <source>
        <dbReference type="Proteomes" id="UP001153737"/>
    </source>
</evidence>
<dbReference type="Pfam" id="PF04547">
    <property type="entry name" value="Anoctamin"/>
    <property type="match status" value="1"/>
</dbReference>
<keyword evidence="4 8" id="KW-0812">Transmembrane</keyword>
<feature type="transmembrane region" description="Helical" evidence="8">
    <location>
        <begin position="505"/>
        <end position="525"/>
    </location>
</feature>
<dbReference type="GO" id="GO:0005254">
    <property type="term" value="F:chloride channel activity"/>
    <property type="evidence" value="ECO:0007669"/>
    <property type="project" value="TreeGrafter"/>
</dbReference>
<feature type="domain" description="Anoctamin transmembrane" evidence="9">
    <location>
        <begin position="209"/>
        <end position="769"/>
    </location>
</feature>
<keyword evidence="7" id="KW-0325">Glycoprotein</keyword>
<accession>A0A9P0DJ37</accession>
<dbReference type="Pfam" id="PF16178">
    <property type="entry name" value="Anoct_dimer"/>
    <property type="match status" value="1"/>
</dbReference>
<dbReference type="PANTHER" id="PTHR12308">
    <property type="entry name" value="ANOCTAMIN"/>
    <property type="match status" value="1"/>
</dbReference>
<evidence type="ECO:0000259" key="10">
    <source>
        <dbReference type="Pfam" id="PF16178"/>
    </source>
</evidence>
<keyword evidence="6 8" id="KW-0472">Membrane</keyword>
<evidence type="ECO:0000256" key="7">
    <source>
        <dbReference type="ARBA" id="ARBA00023180"/>
    </source>
</evidence>
<dbReference type="AlphaFoldDB" id="A0A9P0DJ37"/>
<dbReference type="OrthoDB" id="296386at2759"/>
<feature type="transmembrane region" description="Helical" evidence="8">
    <location>
        <begin position="419"/>
        <end position="440"/>
    </location>
</feature>
<keyword evidence="3" id="KW-1003">Cell membrane</keyword>
<dbReference type="InterPro" id="IPR049452">
    <property type="entry name" value="Anoctamin_TM"/>
</dbReference>
<protein>
    <recommendedName>
        <fullName evidence="8">Anoctamin</fullName>
    </recommendedName>
</protein>
<feature type="transmembrane region" description="Helical" evidence="8">
    <location>
        <begin position="633"/>
        <end position="660"/>
    </location>
</feature>
<comment type="subcellular location">
    <subcellularLocation>
        <location evidence="1">Cell membrane</location>
        <topology evidence="1">Multi-pass membrane protein</topology>
    </subcellularLocation>
    <subcellularLocation>
        <location evidence="8">Membrane</location>
        <topology evidence="8">Multi-pass membrane protein</topology>
    </subcellularLocation>
</comment>
<evidence type="ECO:0000256" key="5">
    <source>
        <dbReference type="ARBA" id="ARBA00022989"/>
    </source>
</evidence>
<evidence type="ECO:0000256" key="3">
    <source>
        <dbReference type="ARBA" id="ARBA00022475"/>
    </source>
</evidence>
<evidence type="ECO:0000256" key="2">
    <source>
        <dbReference type="ARBA" id="ARBA00009671"/>
    </source>
</evidence>
<gene>
    <name evidence="11" type="ORF">PHAECO_LOCUS3229</name>
</gene>
<dbReference type="Proteomes" id="UP001153737">
    <property type="component" value="Chromosome 12"/>
</dbReference>
<name>A0A9P0DJ37_PHACE</name>
<feature type="transmembrane region" description="Helical" evidence="8">
    <location>
        <begin position="532"/>
        <end position="551"/>
    </location>
</feature>
<reference evidence="11" key="1">
    <citation type="submission" date="2022-01" db="EMBL/GenBank/DDBJ databases">
        <authorList>
            <person name="King R."/>
        </authorList>
    </citation>
    <scope>NUCLEOTIDE SEQUENCE</scope>
</reference>
<evidence type="ECO:0000256" key="4">
    <source>
        <dbReference type="ARBA" id="ARBA00022692"/>
    </source>
</evidence>
<dbReference type="GO" id="GO:0005886">
    <property type="term" value="C:plasma membrane"/>
    <property type="evidence" value="ECO:0007669"/>
    <property type="project" value="UniProtKB-SubCell"/>
</dbReference>
<evidence type="ECO:0000259" key="9">
    <source>
        <dbReference type="Pfam" id="PF04547"/>
    </source>
</evidence>
<keyword evidence="5 8" id="KW-1133">Transmembrane helix</keyword>
<feature type="transmembrane region" description="Helical" evidence="8">
    <location>
        <begin position="369"/>
        <end position="399"/>
    </location>
</feature>
<organism evidence="11 12">
    <name type="scientific">Phaedon cochleariae</name>
    <name type="common">Mustard beetle</name>
    <dbReference type="NCBI Taxonomy" id="80249"/>
    <lineage>
        <taxon>Eukaryota</taxon>
        <taxon>Metazoa</taxon>
        <taxon>Ecdysozoa</taxon>
        <taxon>Arthropoda</taxon>
        <taxon>Hexapoda</taxon>
        <taxon>Insecta</taxon>
        <taxon>Pterygota</taxon>
        <taxon>Neoptera</taxon>
        <taxon>Endopterygota</taxon>
        <taxon>Coleoptera</taxon>
        <taxon>Polyphaga</taxon>
        <taxon>Cucujiformia</taxon>
        <taxon>Chrysomeloidea</taxon>
        <taxon>Chrysomelidae</taxon>
        <taxon>Chrysomelinae</taxon>
        <taxon>Chrysomelini</taxon>
        <taxon>Phaedon</taxon>
    </lineage>
</organism>
<reference evidence="11" key="2">
    <citation type="submission" date="2022-10" db="EMBL/GenBank/DDBJ databases">
        <authorList>
            <consortium name="ENA_rothamsted_submissions"/>
            <consortium name="culmorum"/>
            <person name="King R."/>
        </authorList>
    </citation>
    <scope>NUCLEOTIDE SEQUENCE</scope>
</reference>
<evidence type="ECO:0000256" key="8">
    <source>
        <dbReference type="RuleBase" id="RU280814"/>
    </source>
</evidence>
<feature type="domain" description="Anoctamin dimerisation" evidence="10">
    <location>
        <begin position="8"/>
        <end position="206"/>
    </location>
</feature>
<feature type="transmembrane region" description="Helical" evidence="8">
    <location>
        <begin position="463"/>
        <end position="485"/>
    </location>
</feature>
<feature type="transmembrane region" description="Helical" evidence="8">
    <location>
        <begin position="586"/>
        <end position="612"/>
    </location>
</feature>
<sequence>MERHSTLFFSDGKRRIDFVLVYKSNLHEGDKLNKFETYIENLQKSGLNIEIEKFTVDPSVSFVKIHAPESFVDSYADICDVDLACRNQDYRPPYKTPPNFMATPLTRPKSEDDISRRAESPITRIPTAATTAEVILIVYKLLTKTKFGTSYGDYGLSKLKKENILIDAYPLHEGPYEWTEYGKLSDRQLLAKFWGNSKCWYKAQPLNFIDKYFGSEFGFYFAWLGYYVKMLGPMAALSIICITYGVVTIDTSHNARSKEICQSSLIMCPRCHYQRCKYERLRSSCMQSHLTYLFDNPATITFAIIISFWSTVFMEFWQRSEAILQLQWNVKSLEHDTVMRPEYIEKSDSERYSPILLAKEPHVSFKRRCVGYTITIFSIFFLLFLMVLAALGVMVYRISVDFMLIRDSTDDIVIGNTRMIASATGACMNATIIFIFKAVFKKLSLWLTDLENHRTQHAYDNSYIYKSYSLAFVNNYAAVFYIAFFKGRFFTHPGDMGKWTFFGGLGADICAPTGCILDLSISLVIIMMSKMIVNNFIQIILPIIIGVFNMLKAKVIRTEGLPLYEIDYLMAPTEQYFLVDEYLDMVIQYGFVVFFVAGFPLAPLLAFLNNILEIRVDASKVTKHFRRPIPNRVSGLGAWFGILQATTYVGVVTNALVIAFTSSFAKHEFFNKSNRGGSGTFLNTSISAFAVSDFEILQREMVGAPKICYYPGRRYPPDHVNKYEPSTDHYVLLATRLSVVFIFEHIVIFLKGILAYAIPDVPTEVTKNLAIQDKKNKDMRMKVLNEEYMKKRRESGLIASFKPINIS</sequence>
<evidence type="ECO:0000256" key="1">
    <source>
        <dbReference type="ARBA" id="ARBA00004651"/>
    </source>
</evidence>